<comment type="caution">
    <text evidence="1">The sequence shown here is derived from an EMBL/GenBank/DDBJ whole genome shotgun (WGS) entry which is preliminary data.</text>
</comment>
<name>A0A498MDR9_LABRO</name>
<dbReference type="Proteomes" id="UP000290572">
    <property type="component" value="Unassembled WGS sequence"/>
</dbReference>
<protein>
    <submittedName>
        <fullName evidence="1">Uncharacterized protein</fullName>
    </submittedName>
</protein>
<gene>
    <name evidence="2" type="ORF">ROHU_000893</name>
    <name evidence="1" type="ORF">ROHU_026892</name>
</gene>
<accession>A0A498MDR9</accession>
<evidence type="ECO:0000313" key="2">
    <source>
        <dbReference type="EMBL" id="RXN38686.1"/>
    </source>
</evidence>
<organism evidence="1 3">
    <name type="scientific">Labeo rohita</name>
    <name type="common">Indian major carp</name>
    <name type="synonym">Cyprinus rohita</name>
    <dbReference type="NCBI Taxonomy" id="84645"/>
    <lineage>
        <taxon>Eukaryota</taxon>
        <taxon>Metazoa</taxon>
        <taxon>Chordata</taxon>
        <taxon>Craniata</taxon>
        <taxon>Vertebrata</taxon>
        <taxon>Euteleostomi</taxon>
        <taxon>Actinopterygii</taxon>
        <taxon>Neopterygii</taxon>
        <taxon>Teleostei</taxon>
        <taxon>Ostariophysi</taxon>
        <taxon>Cypriniformes</taxon>
        <taxon>Cyprinidae</taxon>
        <taxon>Labeoninae</taxon>
        <taxon>Labeonini</taxon>
        <taxon>Labeo</taxon>
    </lineage>
</organism>
<sequence>MFCHSLSLHSCSNVKKSMTQIDILSFNRHPNASMRSAVIWVKEALEPFMQPLAWMMAYRDTRLINIATKMDITRLKDRTEIYDHRMPLLPQPQVAIKFVPNRNIKFISIIADKK</sequence>
<evidence type="ECO:0000313" key="1">
    <source>
        <dbReference type="EMBL" id="RXN17444.1"/>
    </source>
</evidence>
<dbReference type="EMBL" id="QBIY01004602">
    <property type="protein sequence ID" value="RXN38686.1"/>
    <property type="molecule type" value="Genomic_DNA"/>
</dbReference>
<keyword evidence="3" id="KW-1185">Reference proteome</keyword>
<dbReference type="EMBL" id="QBIY01012746">
    <property type="protein sequence ID" value="RXN17444.1"/>
    <property type="molecule type" value="Genomic_DNA"/>
</dbReference>
<reference evidence="1 3" key="1">
    <citation type="submission" date="2018-03" db="EMBL/GenBank/DDBJ databases">
        <title>Draft genome sequence of Rohu Carp (Labeo rohita).</title>
        <authorList>
            <person name="Das P."/>
            <person name="Kushwaha B."/>
            <person name="Joshi C.G."/>
            <person name="Kumar D."/>
            <person name="Nagpure N.S."/>
            <person name="Sahoo L."/>
            <person name="Das S.P."/>
            <person name="Bit A."/>
            <person name="Patnaik S."/>
            <person name="Meher P.K."/>
            <person name="Jayasankar P."/>
            <person name="Koringa P.G."/>
            <person name="Patel N.V."/>
            <person name="Hinsu A.T."/>
            <person name="Kumar R."/>
            <person name="Pandey M."/>
            <person name="Agarwal S."/>
            <person name="Srivastava S."/>
            <person name="Singh M."/>
            <person name="Iquebal M.A."/>
            <person name="Jaiswal S."/>
            <person name="Angadi U.B."/>
            <person name="Kumar N."/>
            <person name="Raza M."/>
            <person name="Shah T.M."/>
            <person name="Rai A."/>
            <person name="Jena J.K."/>
        </authorList>
    </citation>
    <scope>NUCLEOTIDE SEQUENCE [LARGE SCALE GENOMIC DNA]</scope>
    <source>
        <strain evidence="1">DASCIFA01</strain>
        <tissue evidence="1">Testis</tissue>
    </source>
</reference>
<evidence type="ECO:0000313" key="3">
    <source>
        <dbReference type="Proteomes" id="UP000290572"/>
    </source>
</evidence>
<proteinExistence type="predicted"/>
<dbReference type="AlphaFoldDB" id="A0A498MDR9"/>